<evidence type="ECO:0000256" key="1">
    <source>
        <dbReference type="SAM" id="MobiDB-lite"/>
    </source>
</evidence>
<proteinExistence type="predicted"/>
<organism evidence="2 3">
    <name type="scientific">Pleurotus ostreatus (strain PC15)</name>
    <name type="common">Oyster mushroom</name>
    <dbReference type="NCBI Taxonomy" id="1137138"/>
    <lineage>
        <taxon>Eukaryota</taxon>
        <taxon>Fungi</taxon>
        <taxon>Dikarya</taxon>
        <taxon>Basidiomycota</taxon>
        <taxon>Agaricomycotina</taxon>
        <taxon>Agaricomycetes</taxon>
        <taxon>Agaricomycetidae</taxon>
        <taxon>Agaricales</taxon>
        <taxon>Pleurotineae</taxon>
        <taxon>Pleurotaceae</taxon>
        <taxon>Pleurotus</taxon>
    </lineage>
</organism>
<dbReference type="InParanoid" id="A0A067NEL0"/>
<gene>
    <name evidence="2" type="ORF">PLEOSDRAFT_1077316</name>
</gene>
<dbReference type="EMBL" id="KL198009">
    <property type="protein sequence ID" value="KDQ26274.1"/>
    <property type="molecule type" value="Genomic_DNA"/>
</dbReference>
<dbReference type="AlphaFoldDB" id="A0A067NEL0"/>
<dbReference type="Proteomes" id="UP000027073">
    <property type="component" value="Unassembled WGS sequence"/>
</dbReference>
<evidence type="ECO:0000313" key="2">
    <source>
        <dbReference type="EMBL" id="KDQ26274.1"/>
    </source>
</evidence>
<evidence type="ECO:0000313" key="3">
    <source>
        <dbReference type="Proteomes" id="UP000027073"/>
    </source>
</evidence>
<dbReference type="VEuPathDB" id="FungiDB:PLEOSDRAFT_1077316"/>
<reference evidence="3" key="1">
    <citation type="journal article" date="2014" name="Proc. Natl. Acad. Sci. U.S.A.">
        <title>Extensive sampling of basidiomycete genomes demonstrates inadequacy of the white-rot/brown-rot paradigm for wood decay fungi.</title>
        <authorList>
            <person name="Riley R."/>
            <person name="Salamov A.A."/>
            <person name="Brown D.W."/>
            <person name="Nagy L.G."/>
            <person name="Floudas D."/>
            <person name="Held B.W."/>
            <person name="Levasseur A."/>
            <person name="Lombard V."/>
            <person name="Morin E."/>
            <person name="Otillar R."/>
            <person name="Lindquist E.A."/>
            <person name="Sun H."/>
            <person name="LaButti K.M."/>
            <person name="Schmutz J."/>
            <person name="Jabbour D."/>
            <person name="Luo H."/>
            <person name="Baker S.E."/>
            <person name="Pisabarro A.G."/>
            <person name="Walton J.D."/>
            <person name="Blanchette R.A."/>
            <person name="Henrissat B."/>
            <person name="Martin F."/>
            <person name="Cullen D."/>
            <person name="Hibbett D.S."/>
            <person name="Grigoriev I.V."/>
        </authorList>
    </citation>
    <scope>NUCLEOTIDE SEQUENCE [LARGE SCALE GENOMIC DNA]</scope>
    <source>
        <strain evidence="3">PC15</strain>
    </source>
</reference>
<sequence>MNISHRVSCRVVSCRGLSEIRKFGKTDATKDATRGATTASHRKQHETVEQLVSKNAGV</sequence>
<feature type="region of interest" description="Disordered" evidence="1">
    <location>
        <begin position="26"/>
        <end position="58"/>
    </location>
</feature>
<dbReference type="HOGENOM" id="CLU_2980115_0_0_1"/>
<name>A0A067NEL0_PLEO1</name>
<protein>
    <submittedName>
        <fullName evidence="2">Uncharacterized protein</fullName>
    </submittedName>
</protein>
<accession>A0A067NEL0</accession>